<dbReference type="CDD" id="cd13944">
    <property type="entry name" value="lytB_ispH"/>
    <property type="match status" value="1"/>
</dbReference>
<feature type="binding site" evidence="5">
    <location>
        <position position="74"/>
    </location>
    <ligand>
        <name>isopentenyl diphosphate</name>
        <dbReference type="ChEBI" id="CHEBI:128769"/>
    </ligand>
</feature>
<comment type="similarity">
    <text evidence="5">Belongs to the IspH family.</text>
</comment>
<dbReference type="GO" id="GO:0051745">
    <property type="term" value="F:4-hydroxy-3-methylbut-2-enyl diphosphate reductase activity"/>
    <property type="evidence" value="ECO:0007669"/>
    <property type="project" value="UniProtKB-UniRule"/>
</dbReference>
<comment type="cofactor">
    <cofactor evidence="5">
        <name>[4Fe-4S] cluster</name>
        <dbReference type="ChEBI" id="CHEBI:49883"/>
    </cofactor>
    <text evidence="5">Binds 1 [4Fe-4S] cluster per subunit.</text>
</comment>
<dbReference type="Gene3D" id="3.40.50.11270">
    <property type="match status" value="1"/>
</dbReference>
<dbReference type="PANTHER" id="PTHR30426:SF0">
    <property type="entry name" value="4-HYDROXY-3-METHYLBUT-2-ENYL DIPHOSPHATE REDUCTASE"/>
    <property type="match status" value="1"/>
</dbReference>
<dbReference type="AlphaFoldDB" id="A0A1H2DEF2"/>
<feature type="binding site" evidence="5">
    <location>
        <position position="217"/>
    </location>
    <ligand>
        <name>(2E)-4-hydroxy-3-methylbut-2-enyl diphosphate</name>
        <dbReference type="ChEBI" id="CHEBI:128753"/>
    </ligand>
</feature>
<comment type="pathway">
    <text evidence="5">Isoprenoid biosynthesis; isopentenyl diphosphate biosynthesis via DXP pathway; isopentenyl diphosphate from 1-deoxy-D-xylulose 5-phosphate: step 6/6.</text>
</comment>
<dbReference type="InterPro" id="IPR003451">
    <property type="entry name" value="LytB/IspH"/>
</dbReference>
<keyword evidence="5" id="KW-0414">Isoprene biosynthesis</keyword>
<feature type="binding site" evidence="5">
    <location>
        <position position="261"/>
    </location>
    <ligand>
        <name>isopentenyl diphosphate</name>
        <dbReference type="ChEBI" id="CHEBI:128769"/>
    </ligand>
</feature>
<feature type="binding site" evidence="5">
    <location>
        <position position="218"/>
    </location>
    <ligand>
        <name>(2E)-4-hydroxy-3-methylbut-2-enyl diphosphate</name>
        <dbReference type="ChEBI" id="CHEBI:128753"/>
    </ligand>
</feature>
<dbReference type="GO" id="GO:0046872">
    <property type="term" value="F:metal ion binding"/>
    <property type="evidence" value="ECO:0007669"/>
    <property type="project" value="UniProtKB-KW"/>
</dbReference>
<evidence type="ECO:0000256" key="4">
    <source>
        <dbReference type="ARBA" id="ARBA00023014"/>
    </source>
</evidence>
<evidence type="ECO:0000256" key="1">
    <source>
        <dbReference type="ARBA" id="ARBA00022485"/>
    </source>
</evidence>
<feature type="binding site" evidence="5">
    <location>
        <position position="219"/>
    </location>
    <ligand>
        <name>(2E)-4-hydroxy-3-methylbut-2-enyl diphosphate</name>
        <dbReference type="ChEBI" id="CHEBI:128753"/>
    </ligand>
</feature>
<feature type="binding site" evidence="5">
    <location>
        <position position="219"/>
    </location>
    <ligand>
        <name>dimethylallyl diphosphate</name>
        <dbReference type="ChEBI" id="CHEBI:57623"/>
    </ligand>
</feature>
<dbReference type="UniPathway" id="UPA00056">
    <property type="reaction ID" value="UER00097"/>
</dbReference>
<feature type="binding site" evidence="5">
    <location>
        <position position="124"/>
    </location>
    <ligand>
        <name>(2E)-4-hydroxy-3-methylbut-2-enyl diphosphate</name>
        <dbReference type="ChEBI" id="CHEBI:128753"/>
    </ligand>
</feature>
<evidence type="ECO:0000256" key="3">
    <source>
        <dbReference type="ARBA" id="ARBA00023004"/>
    </source>
</evidence>
<evidence type="ECO:0000313" key="7">
    <source>
        <dbReference type="Proteomes" id="UP000198688"/>
    </source>
</evidence>
<gene>
    <name evidence="5" type="primary">ispH</name>
    <name evidence="6" type="ORF">SAMN04489716_9505</name>
</gene>
<proteinExistence type="inferred from homology"/>
<feature type="binding site" evidence="5">
    <location>
        <position position="261"/>
    </location>
    <ligand>
        <name>dimethylallyl diphosphate</name>
        <dbReference type="ChEBI" id="CHEBI:57623"/>
    </ligand>
</feature>
<dbReference type="Pfam" id="PF02401">
    <property type="entry name" value="LYTB"/>
    <property type="match status" value="1"/>
</dbReference>
<keyword evidence="5" id="KW-0560">Oxidoreductase</keyword>
<feature type="binding site" evidence="5">
    <location>
        <position position="217"/>
    </location>
    <ligand>
        <name>isopentenyl diphosphate</name>
        <dbReference type="ChEBI" id="CHEBI:128769"/>
    </ligand>
</feature>
<organism evidence="6 7">
    <name type="scientific">Actinoplanes derwentensis</name>
    <dbReference type="NCBI Taxonomy" id="113562"/>
    <lineage>
        <taxon>Bacteria</taxon>
        <taxon>Bacillati</taxon>
        <taxon>Actinomycetota</taxon>
        <taxon>Actinomycetes</taxon>
        <taxon>Micromonosporales</taxon>
        <taxon>Micromonosporaceae</taxon>
        <taxon>Actinoplanes</taxon>
    </lineage>
</organism>
<feature type="binding site" evidence="5">
    <location>
        <position position="12"/>
    </location>
    <ligand>
        <name>[4Fe-4S] cluster</name>
        <dbReference type="ChEBI" id="CHEBI:49883"/>
    </ligand>
</feature>
<dbReference type="HAMAP" id="MF_00191">
    <property type="entry name" value="IspH"/>
    <property type="match status" value="1"/>
</dbReference>
<dbReference type="UniPathway" id="UPA00059">
    <property type="reaction ID" value="UER00105"/>
</dbReference>
<dbReference type="STRING" id="113562.SAMN04489716_9505"/>
<dbReference type="Gene3D" id="3.40.1010.20">
    <property type="entry name" value="4-hydroxy-3-methylbut-2-enyl diphosphate reductase, catalytic domain"/>
    <property type="match status" value="2"/>
</dbReference>
<name>A0A1H2DEF2_9ACTN</name>
<accession>A0A1H2DEF2</accession>
<evidence type="ECO:0000256" key="2">
    <source>
        <dbReference type="ARBA" id="ARBA00022723"/>
    </source>
</evidence>
<feature type="binding site" evidence="5">
    <location>
        <position position="41"/>
    </location>
    <ligand>
        <name>(2E)-4-hydroxy-3-methylbut-2-enyl diphosphate</name>
        <dbReference type="ChEBI" id="CHEBI:128753"/>
    </ligand>
</feature>
<reference evidence="6 7" key="1">
    <citation type="submission" date="2016-10" db="EMBL/GenBank/DDBJ databases">
        <authorList>
            <person name="de Groot N.N."/>
        </authorList>
    </citation>
    <scope>NUCLEOTIDE SEQUENCE [LARGE SCALE GENOMIC DNA]</scope>
    <source>
        <strain evidence="6 7">DSM 43941</strain>
    </source>
</reference>
<dbReference type="EC" id="1.17.7.4" evidence="5"/>
<feature type="binding site" evidence="5">
    <location>
        <position position="41"/>
    </location>
    <ligand>
        <name>dimethylallyl diphosphate</name>
        <dbReference type="ChEBI" id="CHEBI:57623"/>
    </ligand>
</feature>
<keyword evidence="3 5" id="KW-0408">Iron</keyword>
<feature type="binding site" evidence="5">
    <location>
        <position position="96"/>
    </location>
    <ligand>
        <name>[4Fe-4S] cluster</name>
        <dbReference type="ChEBI" id="CHEBI:49883"/>
    </ligand>
</feature>
<feature type="binding site" evidence="5">
    <location>
        <position position="124"/>
    </location>
    <ligand>
        <name>dimethylallyl diphosphate</name>
        <dbReference type="ChEBI" id="CHEBI:57623"/>
    </ligand>
</feature>
<feature type="binding site" evidence="5">
    <location>
        <position position="189"/>
    </location>
    <ligand>
        <name>[4Fe-4S] cluster</name>
        <dbReference type="ChEBI" id="CHEBI:49883"/>
    </ligand>
</feature>
<feature type="binding site" evidence="5">
    <location>
        <position position="219"/>
    </location>
    <ligand>
        <name>isopentenyl diphosphate</name>
        <dbReference type="ChEBI" id="CHEBI:128769"/>
    </ligand>
</feature>
<feature type="binding site" evidence="5">
    <location>
        <position position="217"/>
    </location>
    <ligand>
        <name>dimethylallyl diphosphate</name>
        <dbReference type="ChEBI" id="CHEBI:57623"/>
    </ligand>
</feature>
<feature type="binding site" evidence="5">
    <location>
        <position position="74"/>
    </location>
    <ligand>
        <name>dimethylallyl diphosphate</name>
        <dbReference type="ChEBI" id="CHEBI:57623"/>
    </ligand>
</feature>
<dbReference type="PANTHER" id="PTHR30426">
    <property type="entry name" value="4-HYDROXY-3-METHYLBUT-2-ENYL DIPHOSPHATE REDUCTASE"/>
    <property type="match status" value="1"/>
</dbReference>
<comment type="function">
    <text evidence="5">Catalyzes the conversion of 1-hydroxy-2-methyl-2-(E)-butenyl 4-diphosphate (HMBPP) into a mixture of isopentenyl diphosphate (IPP) and dimethylallyl diphosphate (DMAPP). Acts in the terminal step of the DOXP/MEP pathway for isoprenoid precursor biosynthesis.</text>
</comment>
<keyword evidence="4 5" id="KW-0411">Iron-sulfur</keyword>
<evidence type="ECO:0000256" key="5">
    <source>
        <dbReference type="HAMAP-Rule" id="MF_00191"/>
    </source>
</evidence>
<dbReference type="RefSeq" id="WP_197686076.1">
    <property type="nucleotide sequence ID" value="NZ_BOMJ01000018.1"/>
</dbReference>
<evidence type="ECO:0000313" key="6">
    <source>
        <dbReference type="EMBL" id="SDT81125.1"/>
    </source>
</evidence>
<dbReference type="NCBIfam" id="TIGR00216">
    <property type="entry name" value="ispH_lytB"/>
    <property type="match status" value="1"/>
</dbReference>
<dbReference type="GO" id="GO:0019288">
    <property type="term" value="P:isopentenyl diphosphate biosynthetic process, methylerythritol 4-phosphate pathway"/>
    <property type="evidence" value="ECO:0007669"/>
    <property type="project" value="UniProtKB-UniRule"/>
</dbReference>
<dbReference type="Proteomes" id="UP000198688">
    <property type="component" value="Chromosome I"/>
</dbReference>
<dbReference type="GO" id="GO:0016114">
    <property type="term" value="P:terpenoid biosynthetic process"/>
    <property type="evidence" value="ECO:0007669"/>
    <property type="project" value="UniProtKB-UniRule"/>
</dbReference>
<feature type="active site" description="Proton donor" evidence="5">
    <location>
        <position position="126"/>
    </location>
</feature>
<dbReference type="GO" id="GO:0050992">
    <property type="term" value="P:dimethylallyl diphosphate biosynthetic process"/>
    <property type="evidence" value="ECO:0007669"/>
    <property type="project" value="UniProtKB-UniRule"/>
</dbReference>
<comment type="catalytic activity">
    <reaction evidence="5">
        <text>isopentenyl diphosphate + 2 oxidized [2Fe-2S]-[ferredoxin] + H2O = (2E)-4-hydroxy-3-methylbut-2-enyl diphosphate + 2 reduced [2Fe-2S]-[ferredoxin] + 2 H(+)</text>
        <dbReference type="Rhea" id="RHEA:24488"/>
        <dbReference type="Rhea" id="RHEA-COMP:10000"/>
        <dbReference type="Rhea" id="RHEA-COMP:10001"/>
        <dbReference type="ChEBI" id="CHEBI:15377"/>
        <dbReference type="ChEBI" id="CHEBI:15378"/>
        <dbReference type="ChEBI" id="CHEBI:33737"/>
        <dbReference type="ChEBI" id="CHEBI:33738"/>
        <dbReference type="ChEBI" id="CHEBI:128753"/>
        <dbReference type="ChEBI" id="CHEBI:128769"/>
        <dbReference type="EC" id="1.17.7.4"/>
    </reaction>
</comment>
<feature type="binding site" evidence="5">
    <location>
        <position position="261"/>
    </location>
    <ligand>
        <name>(2E)-4-hydroxy-3-methylbut-2-enyl diphosphate</name>
        <dbReference type="ChEBI" id="CHEBI:128753"/>
    </ligand>
</feature>
<feature type="binding site" evidence="5">
    <location>
        <position position="124"/>
    </location>
    <ligand>
        <name>isopentenyl diphosphate</name>
        <dbReference type="ChEBI" id="CHEBI:128769"/>
    </ligand>
</feature>
<protein>
    <recommendedName>
        <fullName evidence="5">4-hydroxy-3-methylbut-2-enyl diphosphate reductase</fullName>
        <shortName evidence="5">HMBPP reductase</shortName>
        <ecNumber evidence="5">1.17.7.4</ecNumber>
    </recommendedName>
</protein>
<feature type="binding site" evidence="5">
    <location>
        <position position="41"/>
    </location>
    <ligand>
        <name>isopentenyl diphosphate</name>
        <dbReference type="ChEBI" id="CHEBI:128769"/>
    </ligand>
</feature>
<dbReference type="EMBL" id="LT629758">
    <property type="protein sequence ID" value="SDT81125.1"/>
    <property type="molecule type" value="Genomic_DNA"/>
</dbReference>
<sequence length="318" mass="33494">MEVLLAAPRSFCAGVERAVDMVDRALQQHGPPVYVRRQIVHNAHVVAGLEARGVIFVDELDTVPDGAVVVFSAHGVAPAVRADAARRELDVIDATCPLVAKVHTEARRFAARGDTVLLIGHAGHDEIEGTLGQAPGIQLIPDVAAARSVRAEGRVSYITQTTLAADETGEIIDALTARFPEISGPDDICYATTNRQAAVVAIAAACDLVLVVGSANSSNSLRLTEVARRHGTPAHLIEDASGIRPEWLDGVRTVGLTAGASAPPHLVDEVIAVLAPARVTEHRVAEENITFLLPPALREAQPATPREAAARGSAEGRR</sequence>
<comment type="catalytic activity">
    <reaction evidence="5">
        <text>dimethylallyl diphosphate + 2 oxidized [2Fe-2S]-[ferredoxin] + H2O = (2E)-4-hydroxy-3-methylbut-2-enyl diphosphate + 2 reduced [2Fe-2S]-[ferredoxin] + 2 H(+)</text>
        <dbReference type="Rhea" id="RHEA:24825"/>
        <dbReference type="Rhea" id="RHEA-COMP:10000"/>
        <dbReference type="Rhea" id="RHEA-COMP:10001"/>
        <dbReference type="ChEBI" id="CHEBI:15377"/>
        <dbReference type="ChEBI" id="CHEBI:15378"/>
        <dbReference type="ChEBI" id="CHEBI:33737"/>
        <dbReference type="ChEBI" id="CHEBI:33738"/>
        <dbReference type="ChEBI" id="CHEBI:57623"/>
        <dbReference type="ChEBI" id="CHEBI:128753"/>
        <dbReference type="EC" id="1.17.7.4"/>
    </reaction>
</comment>
<keyword evidence="7" id="KW-1185">Reference proteome</keyword>
<feature type="binding site" evidence="5">
    <location>
        <position position="74"/>
    </location>
    <ligand>
        <name>(2E)-4-hydroxy-3-methylbut-2-enyl diphosphate</name>
        <dbReference type="ChEBI" id="CHEBI:128753"/>
    </ligand>
</feature>
<keyword evidence="1 5" id="KW-0004">4Fe-4S</keyword>
<feature type="binding site" evidence="5">
    <location>
        <position position="218"/>
    </location>
    <ligand>
        <name>dimethylallyl diphosphate</name>
        <dbReference type="ChEBI" id="CHEBI:57623"/>
    </ligand>
</feature>
<feature type="binding site" evidence="5">
    <location>
        <position position="218"/>
    </location>
    <ligand>
        <name>isopentenyl diphosphate</name>
        <dbReference type="ChEBI" id="CHEBI:128769"/>
    </ligand>
</feature>
<feature type="binding site" evidence="5">
    <location>
        <position position="161"/>
    </location>
    <ligand>
        <name>(2E)-4-hydroxy-3-methylbut-2-enyl diphosphate</name>
        <dbReference type="ChEBI" id="CHEBI:128753"/>
    </ligand>
</feature>
<comment type="pathway">
    <text evidence="5">Isoprenoid biosynthesis; dimethylallyl diphosphate biosynthesis; dimethylallyl diphosphate from (2E)-4-hydroxy-3-methylbutenyl diphosphate: step 1/1.</text>
</comment>
<dbReference type="GO" id="GO:0051539">
    <property type="term" value="F:4 iron, 4 sulfur cluster binding"/>
    <property type="evidence" value="ECO:0007669"/>
    <property type="project" value="UniProtKB-UniRule"/>
</dbReference>
<keyword evidence="2 5" id="KW-0479">Metal-binding</keyword>